<dbReference type="EMBL" id="CAADRA010007508">
    <property type="protein sequence ID" value="VFU01692.1"/>
    <property type="molecule type" value="Genomic_DNA"/>
</dbReference>
<sequence length="815" mass="93053">MGSGASTSISQDESLFHVLQAEYAAGVEGHVTDEELFASIKMKLMATTDSSLSTVNVDVKDGPTFHDHPPHHHDDDHHPDEHHDKVPIELTTPRSTRNLRLLALASDDVPTTERVERPHTPPGVKRTVQSFDALPGVQEASTTTPTSVPSLDAKKKLHQARSAYVHDPTKYRRASIVQEKVVDYTVEFSTDVLVDPVTLKMMIEFCIDIPHAVDRLTFWSEVQHLRSLPSAQYTDKMLRKIYEKFLSPAAPTPICVPTEMINGIQAEFESSNGIQSAGVYSEAQALCLKDLEKDIFPRFQKHKLFANMRELCDAKLAEAEGNGVLSTPRDDKYSFHAVLADDTKLRFLKSYCVENLTLENLLFHMEVEEAKRLPNQTYVHSCTRKVYDTYLKPNAKKHIALPVEHHDVLTTKYEANELDSAAFTDVQYLVLDYIRNDLWPDFSVYTPYVDHIHEGSLTPRHWDDYVPTVSETDVTAVIHKLEAMEPSEIIDRAMKLPMDQLANISLAHKIHRDTLMLFLHDKIAHRIFKRFLASRLREHYVTFIDEVDEFINLPGIEFMQHTAKKLFKKYLDENAKLQVDMSNKMRQEIQARLNTPSIDMFKPAIVKVKTGLLQDSMVRYLKSPIHSEMKSEKEHVDLMKELMGLVDGGKVDLPHLDSVLTNPKYLANFRKYLKTQHAAENLIFLEEVEEFRRLPSYQIVIRSAKKILDKYINTNTARSPIPIATHLHDDMVQNIDKAGKMFFSDAIQDVVGMLRTQEVTDFLDSPMFMQLVGSWVVLDETYAIRQLIGEMELAFFKHVVPLSRSVRRPRAGSCG</sequence>
<dbReference type="Pfam" id="PF00615">
    <property type="entry name" value="RGS"/>
    <property type="match status" value="4"/>
</dbReference>
<name>A0A485LS62_9STRA</name>
<reference evidence="4 5" key="1">
    <citation type="submission" date="2019-03" db="EMBL/GenBank/DDBJ databases">
        <authorList>
            <person name="Gaulin E."/>
            <person name="Dumas B."/>
        </authorList>
    </citation>
    <scope>NUCLEOTIDE SEQUENCE [LARGE SCALE GENOMIC DNA]</scope>
    <source>
        <strain evidence="4">CBS 568.67</strain>
    </source>
</reference>
<evidence type="ECO:0000313" key="3">
    <source>
        <dbReference type="EMBL" id="KAF0682838.1"/>
    </source>
</evidence>
<organism evidence="4 5">
    <name type="scientific">Aphanomyces stellatus</name>
    <dbReference type="NCBI Taxonomy" id="120398"/>
    <lineage>
        <taxon>Eukaryota</taxon>
        <taxon>Sar</taxon>
        <taxon>Stramenopiles</taxon>
        <taxon>Oomycota</taxon>
        <taxon>Saprolegniomycetes</taxon>
        <taxon>Saprolegniales</taxon>
        <taxon>Verrucalvaceae</taxon>
        <taxon>Aphanomyces</taxon>
    </lineage>
</organism>
<feature type="domain" description="RGS" evidence="2">
    <location>
        <begin position="334"/>
        <end position="442"/>
    </location>
</feature>
<dbReference type="Gene3D" id="1.10.167.10">
    <property type="entry name" value="Regulator of G-protein Signalling 4, domain 2"/>
    <property type="match status" value="4"/>
</dbReference>
<dbReference type="Proteomes" id="UP000332933">
    <property type="component" value="Unassembled WGS sequence"/>
</dbReference>
<evidence type="ECO:0000313" key="5">
    <source>
        <dbReference type="Proteomes" id="UP000332933"/>
    </source>
</evidence>
<dbReference type="InterPro" id="IPR036305">
    <property type="entry name" value="RGS_sf"/>
</dbReference>
<dbReference type="PROSITE" id="PS50132">
    <property type="entry name" value="RGS"/>
    <property type="match status" value="4"/>
</dbReference>
<dbReference type="AlphaFoldDB" id="A0A485LS62"/>
<evidence type="ECO:0000313" key="4">
    <source>
        <dbReference type="EMBL" id="VFU01692.1"/>
    </source>
</evidence>
<dbReference type="SUPFAM" id="SSF48097">
    <property type="entry name" value="Regulator of G-protein signaling, RGS"/>
    <property type="match status" value="4"/>
</dbReference>
<dbReference type="PANTHER" id="PTHR10845">
    <property type="entry name" value="REGULATOR OF G PROTEIN SIGNALING"/>
    <property type="match status" value="1"/>
</dbReference>
<keyword evidence="5" id="KW-1185">Reference proteome</keyword>
<dbReference type="InterPro" id="IPR016137">
    <property type="entry name" value="RGS"/>
</dbReference>
<accession>A0A485LS62</accession>
<evidence type="ECO:0000259" key="2">
    <source>
        <dbReference type="PROSITE" id="PS50132"/>
    </source>
</evidence>
<reference evidence="3" key="2">
    <citation type="submission" date="2019-06" db="EMBL/GenBank/DDBJ databases">
        <title>Genomics analysis of Aphanomyces spp. identifies a new class of oomycete effector associated with host adaptation.</title>
        <authorList>
            <person name="Gaulin E."/>
        </authorList>
    </citation>
    <scope>NUCLEOTIDE SEQUENCE</scope>
    <source>
        <strain evidence="3">CBS 578.67</strain>
    </source>
</reference>
<feature type="domain" description="RGS" evidence="2">
    <location>
        <begin position="191"/>
        <end position="309"/>
    </location>
</feature>
<feature type="region of interest" description="Disordered" evidence="1">
    <location>
        <begin position="60"/>
        <end position="84"/>
    </location>
</feature>
<dbReference type="SMART" id="SM00315">
    <property type="entry name" value="RGS"/>
    <property type="match status" value="4"/>
</dbReference>
<evidence type="ECO:0000256" key="1">
    <source>
        <dbReference type="SAM" id="MobiDB-lite"/>
    </source>
</evidence>
<dbReference type="CDD" id="cd07440">
    <property type="entry name" value="RGS"/>
    <property type="match status" value="3"/>
</dbReference>
<dbReference type="PANTHER" id="PTHR10845:SF192">
    <property type="entry name" value="DOUBLE HIT, ISOFORM B"/>
    <property type="match status" value="1"/>
</dbReference>
<dbReference type="InterPro" id="IPR044926">
    <property type="entry name" value="RGS_subdomain_2"/>
</dbReference>
<dbReference type="EMBL" id="VJMH01007482">
    <property type="protein sequence ID" value="KAF0682838.1"/>
    <property type="molecule type" value="Genomic_DNA"/>
</dbReference>
<dbReference type="OrthoDB" id="196547at2759"/>
<protein>
    <submittedName>
        <fullName evidence="4">Aste57867_25061 protein</fullName>
    </submittedName>
</protein>
<feature type="domain" description="RGS" evidence="2">
    <location>
        <begin position="514"/>
        <end position="630"/>
    </location>
</feature>
<proteinExistence type="predicted"/>
<feature type="domain" description="RGS" evidence="2">
    <location>
        <begin position="655"/>
        <end position="772"/>
    </location>
</feature>
<gene>
    <name evidence="4" type="primary">Aste57867_25061</name>
    <name evidence="3" type="ORF">As57867_024983</name>
    <name evidence="4" type="ORF">ASTE57867_25061</name>
</gene>